<dbReference type="SUPFAM" id="SSF46785">
    <property type="entry name" value="Winged helix' DNA-binding domain"/>
    <property type="match status" value="1"/>
</dbReference>
<organism evidence="2 3">
    <name type="scientific">Terriglobus roseus</name>
    <dbReference type="NCBI Taxonomy" id="392734"/>
    <lineage>
        <taxon>Bacteria</taxon>
        <taxon>Pseudomonadati</taxon>
        <taxon>Acidobacteriota</taxon>
        <taxon>Terriglobia</taxon>
        <taxon>Terriglobales</taxon>
        <taxon>Acidobacteriaceae</taxon>
        <taxon>Terriglobus</taxon>
    </lineage>
</organism>
<dbReference type="GO" id="GO:0006950">
    <property type="term" value="P:response to stress"/>
    <property type="evidence" value="ECO:0007669"/>
    <property type="project" value="TreeGrafter"/>
</dbReference>
<dbReference type="AlphaFoldDB" id="A0A1G7MUA0"/>
<dbReference type="InterPro" id="IPR039422">
    <property type="entry name" value="MarR/SlyA-like"/>
</dbReference>
<dbReference type="Pfam" id="PF12802">
    <property type="entry name" value="MarR_2"/>
    <property type="match status" value="1"/>
</dbReference>
<dbReference type="PRINTS" id="PR00598">
    <property type="entry name" value="HTHMARR"/>
</dbReference>
<dbReference type="PROSITE" id="PS50995">
    <property type="entry name" value="HTH_MARR_2"/>
    <property type="match status" value="1"/>
</dbReference>
<dbReference type="EMBL" id="LT629690">
    <property type="protein sequence ID" value="SDF65408.1"/>
    <property type="molecule type" value="Genomic_DNA"/>
</dbReference>
<dbReference type="Proteomes" id="UP000182427">
    <property type="component" value="Chromosome I"/>
</dbReference>
<dbReference type="Gene3D" id="1.10.10.10">
    <property type="entry name" value="Winged helix-like DNA-binding domain superfamily/Winged helix DNA-binding domain"/>
    <property type="match status" value="1"/>
</dbReference>
<keyword evidence="2" id="KW-0238">DNA-binding</keyword>
<dbReference type="SMART" id="SM00347">
    <property type="entry name" value="HTH_MARR"/>
    <property type="match status" value="1"/>
</dbReference>
<dbReference type="InterPro" id="IPR000835">
    <property type="entry name" value="HTH_MarR-typ"/>
</dbReference>
<evidence type="ECO:0000313" key="2">
    <source>
        <dbReference type="EMBL" id="SDF65408.1"/>
    </source>
</evidence>
<reference evidence="2 3" key="1">
    <citation type="submission" date="2016-10" db="EMBL/GenBank/DDBJ databases">
        <authorList>
            <person name="de Groot N.N."/>
        </authorList>
    </citation>
    <scope>NUCLEOTIDE SEQUENCE [LARGE SCALE GENOMIC DNA]</scope>
    <source>
        <strain evidence="2 3">GAS232</strain>
    </source>
</reference>
<protein>
    <submittedName>
        <fullName evidence="2">DNA-binding transcriptional regulator, MarR family</fullName>
    </submittedName>
</protein>
<keyword evidence="3" id="KW-1185">Reference proteome</keyword>
<sequence>MRKSKQEIRDEAALRISLAMKRLVSTGRLLLEAELEPDGITLAQLRMLKTLEETAELSSAELSRACFVTPQSMQTLVARAEREGWIKRSPSPQNRRILTTTLTAKGRGVLERGMELWKVISREMWGGIQLSEMEELHRILNLAVDHLQPRLNNLHDRPMLKHGPV</sequence>
<dbReference type="InterPro" id="IPR036388">
    <property type="entry name" value="WH-like_DNA-bd_sf"/>
</dbReference>
<proteinExistence type="predicted"/>
<evidence type="ECO:0000313" key="3">
    <source>
        <dbReference type="Proteomes" id="UP000182427"/>
    </source>
</evidence>
<gene>
    <name evidence="2" type="ORF">SAMN05444167_2906</name>
</gene>
<dbReference type="PANTHER" id="PTHR33164:SF43">
    <property type="entry name" value="HTH-TYPE TRANSCRIPTIONAL REPRESSOR YETL"/>
    <property type="match status" value="1"/>
</dbReference>
<dbReference type="InterPro" id="IPR036390">
    <property type="entry name" value="WH_DNA-bd_sf"/>
</dbReference>
<accession>A0A1G7MUA0</accession>
<dbReference type="GO" id="GO:0003700">
    <property type="term" value="F:DNA-binding transcription factor activity"/>
    <property type="evidence" value="ECO:0007669"/>
    <property type="project" value="InterPro"/>
</dbReference>
<evidence type="ECO:0000259" key="1">
    <source>
        <dbReference type="PROSITE" id="PS50995"/>
    </source>
</evidence>
<dbReference type="GO" id="GO:0003677">
    <property type="term" value="F:DNA binding"/>
    <property type="evidence" value="ECO:0007669"/>
    <property type="project" value="UniProtKB-KW"/>
</dbReference>
<name>A0A1G7MUA0_9BACT</name>
<dbReference type="OrthoDB" id="117723at2"/>
<feature type="domain" description="HTH marR-type" evidence="1">
    <location>
        <begin position="1"/>
        <end position="145"/>
    </location>
</feature>
<dbReference type="RefSeq" id="WP_083345777.1">
    <property type="nucleotide sequence ID" value="NZ_LT629690.1"/>
</dbReference>
<dbReference type="PANTHER" id="PTHR33164">
    <property type="entry name" value="TRANSCRIPTIONAL REGULATOR, MARR FAMILY"/>
    <property type="match status" value="1"/>
</dbReference>